<dbReference type="Proteomes" id="UP000075635">
    <property type="component" value="Unassembled WGS sequence"/>
</dbReference>
<accession>A0A150RT68</accession>
<dbReference type="PROSITE" id="PS51257">
    <property type="entry name" value="PROKAR_LIPOPROTEIN"/>
    <property type="match status" value="1"/>
</dbReference>
<proteinExistence type="predicted"/>
<feature type="chain" id="PRO_5007568193" description="Secreted protein" evidence="1">
    <location>
        <begin position="25"/>
        <end position="111"/>
    </location>
</feature>
<organism evidence="2 3">
    <name type="scientific">Sorangium cellulosum</name>
    <name type="common">Polyangium cellulosum</name>
    <dbReference type="NCBI Taxonomy" id="56"/>
    <lineage>
        <taxon>Bacteria</taxon>
        <taxon>Pseudomonadati</taxon>
        <taxon>Myxococcota</taxon>
        <taxon>Polyangia</taxon>
        <taxon>Polyangiales</taxon>
        <taxon>Polyangiaceae</taxon>
        <taxon>Sorangium</taxon>
    </lineage>
</organism>
<evidence type="ECO:0000256" key="1">
    <source>
        <dbReference type="SAM" id="SignalP"/>
    </source>
</evidence>
<keyword evidence="1" id="KW-0732">Signal</keyword>
<reference evidence="2 3" key="1">
    <citation type="submission" date="2014-02" db="EMBL/GenBank/DDBJ databases">
        <title>The small core and large imbalanced accessory genome model reveals a collaborative survival strategy of Sorangium cellulosum strains in nature.</title>
        <authorList>
            <person name="Han K."/>
            <person name="Peng R."/>
            <person name="Blom J."/>
            <person name="Li Y.-Z."/>
        </authorList>
    </citation>
    <scope>NUCLEOTIDE SEQUENCE [LARGE SCALE GENOMIC DNA]</scope>
    <source>
        <strain evidence="2 3">So0011-07</strain>
    </source>
</reference>
<gene>
    <name evidence="2" type="ORF">BE17_34700</name>
</gene>
<dbReference type="AlphaFoldDB" id="A0A150RT68"/>
<protein>
    <recommendedName>
        <fullName evidence="4">Secreted protein</fullName>
    </recommendedName>
</protein>
<name>A0A150RT68_SORCE</name>
<sequence>MKLVPSFTVALALALLAGCGPSLSGLCGDKCECTGSCSDRDEEVCIDRLEDAEKSAEYEGCEDQFDEAISCIDDEFVCDGDDVDISGCSRPLEALRKCAGLDVSAAVYTQF</sequence>
<evidence type="ECO:0000313" key="3">
    <source>
        <dbReference type="Proteomes" id="UP000075635"/>
    </source>
</evidence>
<feature type="signal peptide" evidence="1">
    <location>
        <begin position="1"/>
        <end position="24"/>
    </location>
</feature>
<comment type="caution">
    <text evidence="2">The sequence shown here is derived from an EMBL/GenBank/DDBJ whole genome shotgun (WGS) entry which is preliminary data.</text>
</comment>
<evidence type="ECO:0008006" key="4">
    <source>
        <dbReference type="Google" id="ProtNLM"/>
    </source>
</evidence>
<dbReference type="EMBL" id="JEMB01002112">
    <property type="protein sequence ID" value="KYF83422.1"/>
    <property type="molecule type" value="Genomic_DNA"/>
</dbReference>
<evidence type="ECO:0000313" key="2">
    <source>
        <dbReference type="EMBL" id="KYF83422.1"/>
    </source>
</evidence>